<reference evidence="2" key="1">
    <citation type="submission" date="2020-05" db="EMBL/GenBank/DDBJ databases">
        <title>WGS assembly of Panicum virgatum.</title>
        <authorList>
            <person name="Lovell J.T."/>
            <person name="Jenkins J."/>
            <person name="Shu S."/>
            <person name="Juenger T.E."/>
            <person name="Schmutz J."/>
        </authorList>
    </citation>
    <scope>NUCLEOTIDE SEQUENCE</scope>
    <source>
        <strain evidence="2">AP13</strain>
    </source>
</reference>
<feature type="region of interest" description="Disordered" evidence="1">
    <location>
        <begin position="100"/>
        <end position="168"/>
    </location>
</feature>
<evidence type="ECO:0000313" key="3">
    <source>
        <dbReference type="Proteomes" id="UP000823388"/>
    </source>
</evidence>
<evidence type="ECO:0000256" key="1">
    <source>
        <dbReference type="SAM" id="MobiDB-lite"/>
    </source>
</evidence>
<feature type="compositionally biased region" description="Polar residues" evidence="1">
    <location>
        <begin position="141"/>
        <end position="155"/>
    </location>
</feature>
<feature type="compositionally biased region" description="Basic residues" evidence="1">
    <location>
        <begin position="108"/>
        <end position="127"/>
    </location>
</feature>
<gene>
    <name evidence="2" type="ORF">PVAP13_5KG526114</name>
</gene>
<dbReference type="Proteomes" id="UP000823388">
    <property type="component" value="Chromosome 5K"/>
</dbReference>
<name>A0A8T0STP4_PANVG</name>
<dbReference type="AlphaFoldDB" id="A0A8T0STP4"/>
<organism evidence="2 3">
    <name type="scientific">Panicum virgatum</name>
    <name type="common">Blackwell switchgrass</name>
    <dbReference type="NCBI Taxonomy" id="38727"/>
    <lineage>
        <taxon>Eukaryota</taxon>
        <taxon>Viridiplantae</taxon>
        <taxon>Streptophyta</taxon>
        <taxon>Embryophyta</taxon>
        <taxon>Tracheophyta</taxon>
        <taxon>Spermatophyta</taxon>
        <taxon>Magnoliopsida</taxon>
        <taxon>Liliopsida</taxon>
        <taxon>Poales</taxon>
        <taxon>Poaceae</taxon>
        <taxon>PACMAD clade</taxon>
        <taxon>Panicoideae</taxon>
        <taxon>Panicodae</taxon>
        <taxon>Paniceae</taxon>
        <taxon>Panicinae</taxon>
        <taxon>Panicum</taxon>
        <taxon>Panicum sect. Hiantes</taxon>
    </lineage>
</organism>
<feature type="non-terminal residue" evidence="2">
    <location>
        <position position="1"/>
    </location>
</feature>
<feature type="region of interest" description="Disordered" evidence="1">
    <location>
        <begin position="43"/>
        <end position="87"/>
    </location>
</feature>
<accession>A0A8T0STP4</accession>
<proteinExistence type="predicted"/>
<sequence length="168" mass="18321">CTDGNTIKKKGSHQCKVCKNYGHRWYNCKDGDPDDIAAMMAEKGPPKKKKKNVAPSCESSIVPVDPTIKTMHFPPRSGSGSNQPEPLSIEYPTLLACETTPPRAISKPTRKKAAKGKAKAAGKKKKKEVFVPYDSPAMGTRSKTTPQKDSPASQTRSKRKLPLPDLNC</sequence>
<comment type="caution">
    <text evidence="2">The sequence shown here is derived from an EMBL/GenBank/DDBJ whole genome shotgun (WGS) entry which is preliminary data.</text>
</comment>
<keyword evidence="3" id="KW-1185">Reference proteome</keyword>
<protein>
    <submittedName>
        <fullName evidence="2">Uncharacterized protein</fullName>
    </submittedName>
</protein>
<evidence type="ECO:0000313" key="2">
    <source>
        <dbReference type="EMBL" id="KAG2600544.1"/>
    </source>
</evidence>
<dbReference type="EMBL" id="CM029045">
    <property type="protein sequence ID" value="KAG2600544.1"/>
    <property type="molecule type" value="Genomic_DNA"/>
</dbReference>